<organism evidence="3">
    <name type="scientific">viral metagenome</name>
    <dbReference type="NCBI Taxonomy" id="1070528"/>
    <lineage>
        <taxon>unclassified sequences</taxon>
        <taxon>metagenomes</taxon>
        <taxon>organismal metagenomes</taxon>
    </lineage>
</organism>
<evidence type="ECO:0008006" key="4">
    <source>
        <dbReference type="Google" id="ProtNLM"/>
    </source>
</evidence>
<feature type="region of interest" description="Disordered" evidence="1">
    <location>
        <begin position="1"/>
        <end position="52"/>
    </location>
</feature>
<accession>A0A6M3K6F4</accession>
<dbReference type="EMBL" id="MT142281">
    <property type="protein sequence ID" value="QJA77402.1"/>
    <property type="molecule type" value="Genomic_DNA"/>
</dbReference>
<evidence type="ECO:0000256" key="1">
    <source>
        <dbReference type="SAM" id="MobiDB-lite"/>
    </source>
</evidence>
<reference evidence="3" key="1">
    <citation type="submission" date="2020-03" db="EMBL/GenBank/DDBJ databases">
        <title>The deep terrestrial virosphere.</title>
        <authorList>
            <person name="Holmfeldt K."/>
            <person name="Nilsson E."/>
            <person name="Simone D."/>
            <person name="Lopez-Fernandez M."/>
            <person name="Wu X."/>
            <person name="de Brujin I."/>
            <person name="Lundin D."/>
            <person name="Andersson A."/>
            <person name="Bertilsson S."/>
            <person name="Dopson M."/>
        </authorList>
    </citation>
    <scope>NUCLEOTIDE SEQUENCE</scope>
    <source>
        <strain evidence="3">MM415A01309</strain>
        <strain evidence="2">MM415B01249</strain>
    </source>
</reference>
<proteinExistence type="predicted"/>
<sequence>MDNLDPVVDNQDPVEDTNTDDTTTTDIQAPISWKSNLQGDLGKSPLLNKFEDTPEGLNEAFKSHANLEKLLGHDKVPIPKGPEDVEGWSRFSKALGIPDKAENYGLADAKVPDSMKGLTFDKQKFAETVHAFKLTPAQAKGLWQAYTEQNVEAYNKALKSHKADMDKVVNQLKSEWGDAYDGNVELGQLVINKFSDDKETADYITAVLAKEPKAIKFLSKIGEQFAENKIGEFSYKRFSLSPEQAQSEVESILKDKKHPYNDPAAGQSEHDAAVDYVNNLYLTINKAKG</sequence>
<protein>
    <recommendedName>
        <fullName evidence="4">Capsid assembly protein</fullName>
    </recommendedName>
</protein>
<name>A0A6M3K6F4_9ZZZZ</name>
<dbReference type="AlphaFoldDB" id="A0A6M3K6F4"/>
<gene>
    <name evidence="3" type="ORF">MM415A01309_0008</name>
    <name evidence="2" type="ORF">MM415B01249_0008</name>
</gene>
<evidence type="ECO:0000313" key="2">
    <source>
        <dbReference type="EMBL" id="QJA59671.1"/>
    </source>
</evidence>
<dbReference type="EMBL" id="MT141380">
    <property type="protein sequence ID" value="QJA59671.1"/>
    <property type="molecule type" value="Genomic_DNA"/>
</dbReference>
<evidence type="ECO:0000313" key="3">
    <source>
        <dbReference type="EMBL" id="QJA77402.1"/>
    </source>
</evidence>